<evidence type="ECO:0000256" key="1">
    <source>
        <dbReference type="SAM" id="MobiDB-lite"/>
    </source>
</evidence>
<protein>
    <submittedName>
        <fullName evidence="2">Uncharacterized protein</fullName>
    </submittedName>
</protein>
<dbReference type="VEuPathDB" id="VectorBase:RSAN_038111"/>
<feature type="region of interest" description="Disordered" evidence="1">
    <location>
        <begin position="136"/>
        <end position="179"/>
    </location>
</feature>
<evidence type="ECO:0000313" key="2">
    <source>
        <dbReference type="EMBL" id="KAH7950826.1"/>
    </source>
</evidence>
<keyword evidence="3" id="KW-1185">Reference proteome</keyword>
<comment type="caution">
    <text evidence="2">The sequence shown here is derived from an EMBL/GenBank/DDBJ whole genome shotgun (WGS) entry which is preliminary data.</text>
</comment>
<dbReference type="Proteomes" id="UP000821837">
    <property type="component" value="Chromosome 5"/>
</dbReference>
<gene>
    <name evidence="2" type="ORF">HPB52_002107</name>
</gene>
<evidence type="ECO:0000313" key="3">
    <source>
        <dbReference type="Proteomes" id="UP000821837"/>
    </source>
</evidence>
<reference evidence="2" key="1">
    <citation type="journal article" date="2020" name="Cell">
        <title>Large-Scale Comparative Analyses of Tick Genomes Elucidate Their Genetic Diversity and Vector Capacities.</title>
        <authorList>
            <consortium name="Tick Genome and Microbiome Consortium (TIGMIC)"/>
            <person name="Jia N."/>
            <person name="Wang J."/>
            <person name="Shi W."/>
            <person name="Du L."/>
            <person name="Sun Y."/>
            <person name="Zhan W."/>
            <person name="Jiang J.F."/>
            <person name="Wang Q."/>
            <person name="Zhang B."/>
            <person name="Ji P."/>
            <person name="Bell-Sakyi L."/>
            <person name="Cui X.M."/>
            <person name="Yuan T.T."/>
            <person name="Jiang B.G."/>
            <person name="Yang W.F."/>
            <person name="Lam T.T."/>
            <person name="Chang Q.C."/>
            <person name="Ding S.J."/>
            <person name="Wang X.J."/>
            <person name="Zhu J.G."/>
            <person name="Ruan X.D."/>
            <person name="Zhao L."/>
            <person name="Wei J.T."/>
            <person name="Ye R.Z."/>
            <person name="Que T.C."/>
            <person name="Du C.H."/>
            <person name="Zhou Y.H."/>
            <person name="Cheng J.X."/>
            <person name="Dai P.F."/>
            <person name="Guo W.B."/>
            <person name="Han X.H."/>
            <person name="Huang E.J."/>
            <person name="Li L.F."/>
            <person name="Wei W."/>
            <person name="Gao Y.C."/>
            <person name="Liu J.Z."/>
            <person name="Shao H.Z."/>
            <person name="Wang X."/>
            <person name="Wang C.C."/>
            <person name="Yang T.C."/>
            <person name="Huo Q.B."/>
            <person name="Li W."/>
            <person name="Chen H.Y."/>
            <person name="Chen S.E."/>
            <person name="Zhou L.G."/>
            <person name="Ni X.B."/>
            <person name="Tian J.H."/>
            <person name="Sheng Y."/>
            <person name="Liu T."/>
            <person name="Pan Y.S."/>
            <person name="Xia L.Y."/>
            <person name="Li J."/>
            <person name="Zhao F."/>
            <person name="Cao W.C."/>
        </authorList>
    </citation>
    <scope>NUCLEOTIDE SEQUENCE</scope>
    <source>
        <strain evidence="2">Rsan-2018</strain>
    </source>
</reference>
<reference evidence="2" key="2">
    <citation type="submission" date="2021-09" db="EMBL/GenBank/DDBJ databases">
        <authorList>
            <person name="Jia N."/>
            <person name="Wang J."/>
            <person name="Shi W."/>
            <person name="Du L."/>
            <person name="Sun Y."/>
            <person name="Zhan W."/>
            <person name="Jiang J."/>
            <person name="Wang Q."/>
            <person name="Zhang B."/>
            <person name="Ji P."/>
            <person name="Sakyi L.B."/>
            <person name="Cui X."/>
            <person name="Yuan T."/>
            <person name="Jiang B."/>
            <person name="Yang W."/>
            <person name="Lam T.T.-Y."/>
            <person name="Chang Q."/>
            <person name="Ding S."/>
            <person name="Wang X."/>
            <person name="Zhu J."/>
            <person name="Ruan X."/>
            <person name="Zhao L."/>
            <person name="Wei J."/>
            <person name="Que T."/>
            <person name="Du C."/>
            <person name="Cheng J."/>
            <person name="Dai P."/>
            <person name="Han X."/>
            <person name="Huang E."/>
            <person name="Gao Y."/>
            <person name="Liu J."/>
            <person name="Shao H."/>
            <person name="Ye R."/>
            <person name="Li L."/>
            <person name="Wei W."/>
            <person name="Wang X."/>
            <person name="Wang C."/>
            <person name="Huo Q."/>
            <person name="Li W."/>
            <person name="Guo W."/>
            <person name="Chen H."/>
            <person name="Chen S."/>
            <person name="Zhou L."/>
            <person name="Zhou L."/>
            <person name="Ni X."/>
            <person name="Tian J."/>
            <person name="Zhou Y."/>
            <person name="Sheng Y."/>
            <person name="Liu T."/>
            <person name="Pan Y."/>
            <person name="Xia L."/>
            <person name="Li J."/>
            <person name="Zhao F."/>
            <person name="Cao W."/>
        </authorList>
    </citation>
    <scope>NUCLEOTIDE SEQUENCE</scope>
    <source>
        <strain evidence="2">Rsan-2018</strain>
        <tissue evidence="2">Larvae</tissue>
    </source>
</reference>
<sequence length="265" mass="28542">MENASALAKGDIVFSRWNAIHVPLLVYTHAWLDGASVPSSPTTETLSDCPETDVGRRSCSPLLVSASAPVHDILTSLREAETTPRPAQLEEPAPDSPSLGHIQTPAPVVLHTPTVQAPEEPKASIAVLDDEFHEGHNLGAEDTRSNISNESNAEGRAADDTGREQAFPPRISNSATLPDTTTTFAQVPAPLVSGAPFVSVPEDLVAHTTVLTDPPEPLPEHSLTKCAPHHFTLSEKVLRDKRENVALWIIPEPIEMRSSFPKNLH</sequence>
<dbReference type="AlphaFoldDB" id="A0A9D4SVD4"/>
<accession>A0A9D4SVD4</accession>
<feature type="region of interest" description="Disordered" evidence="1">
    <location>
        <begin position="81"/>
        <end position="100"/>
    </location>
</feature>
<proteinExistence type="predicted"/>
<name>A0A9D4SVD4_RHISA</name>
<organism evidence="2 3">
    <name type="scientific">Rhipicephalus sanguineus</name>
    <name type="common">Brown dog tick</name>
    <name type="synonym">Ixodes sanguineus</name>
    <dbReference type="NCBI Taxonomy" id="34632"/>
    <lineage>
        <taxon>Eukaryota</taxon>
        <taxon>Metazoa</taxon>
        <taxon>Ecdysozoa</taxon>
        <taxon>Arthropoda</taxon>
        <taxon>Chelicerata</taxon>
        <taxon>Arachnida</taxon>
        <taxon>Acari</taxon>
        <taxon>Parasitiformes</taxon>
        <taxon>Ixodida</taxon>
        <taxon>Ixodoidea</taxon>
        <taxon>Ixodidae</taxon>
        <taxon>Rhipicephalinae</taxon>
        <taxon>Rhipicephalus</taxon>
        <taxon>Rhipicephalus</taxon>
    </lineage>
</organism>
<dbReference type="EMBL" id="JABSTV010001251">
    <property type="protein sequence ID" value="KAH7950826.1"/>
    <property type="molecule type" value="Genomic_DNA"/>
</dbReference>